<keyword evidence="3" id="KW-1185">Reference proteome</keyword>
<evidence type="ECO:0000313" key="2">
    <source>
        <dbReference type="EMBL" id="GIJ54690.1"/>
    </source>
</evidence>
<dbReference type="PROSITE" id="PS50042">
    <property type="entry name" value="CNMP_BINDING_3"/>
    <property type="match status" value="1"/>
</dbReference>
<dbReference type="InterPro" id="IPR014710">
    <property type="entry name" value="RmlC-like_jellyroll"/>
</dbReference>
<dbReference type="RefSeq" id="WP_239151486.1">
    <property type="nucleotide sequence ID" value="NZ_BOPG01000012.1"/>
</dbReference>
<comment type="caution">
    <text evidence="2">The sequence shown here is derived from an EMBL/GenBank/DDBJ whole genome shotgun (WGS) entry which is preliminary data.</text>
</comment>
<gene>
    <name evidence="2" type="ORF">Vau01_022060</name>
</gene>
<dbReference type="InterPro" id="IPR018490">
    <property type="entry name" value="cNMP-bd_dom_sf"/>
</dbReference>
<feature type="domain" description="Cyclic nucleotide-binding" evidence="1">
    <location>
        <begin position="13"/>
        <end position="78"/>
    </location>
</feature>
<dbReference type="Gene3D" id="2.60.120.10">
    <property type="entry name" value="Jelly Rolls"/>
    <property type="match status" value="1"/>
</dbReference>
<dbReference type="InterPro" id="IPR000595">
    <property type="entry name" value="cNMP-bd_dom"/>
</dbReference>
<evidence type="ECO:0000259" key="1">
    <source>
        <dbReference type="PROSITE" id="PS50042"/>
    </source>
</evidence>
<dbReference type="Pfam" id="PF00027">
    <property type="entry name" value="cNMP_binding"/>
    <property type="match status" value="1"/>
</dbReference>
<reference evidence="2" key="1">
    <citation type="submission" date="2021-01" db="EMBL/GenBank/DDBJ databases">
        <title>Whole genome shotgun sequence of Virgisporangium aurantiacum NBRC 16421.</title>
        <authorList>
            <person name="Komaki H."/>
            <person name="Tamura T."/>
        </authorList>
    </citation>
    <scope>NUCLEOTIDE SEQUENCE</scope>
    <source>
        <strain evidence="2">NBRC 16421</strain>
    </source>
</reference>
<organism evidence="2 3">
    <name type="scientific">Virgisporangium aurantiacum</name>
    <dbReference type="NCBI Taxonomy" id="175570"/>
    <lineage>
        <taxon>Bacteria</taxon>
        <taxon>Bacillati</taxon>
        <taxon>Actinomycetota</taxon>
        <taxon>Actinomycetes</taxon>
        <taxon>Micromonosporales</taxon>
        <taxon>Micromonosporaceae</taxon>
        <taxon>Virgisporangium</taxon>
    </lineage>
</organism>
<name>A0A8J3Z3N5_9ACTN</name>
<protein>
    <recommendedName>
        <fullName evidence="1">Cyclic nucleotide-binding domain-containing protein</fullName>
    </recommendedName>
</protein>
<proteinExistence type="predicted"/>
<accession>A0A8J3Z3N5</accession>
<dbReference type="SUPFAM" id="SSF51206">
    <property type="entry name" value="cAMP-binding domain-like"/>
    <property type="match status" value="1"/>
</dbReference>
<dbReference type="CDD" id="cd00038">
    <property type="entry name" value="CAP_ED"/>
    <property type="match status" value="1"/>
</dbReference>
<sequence length="156" mass="17443">MQTMAELLAQQPFLAGMRPAHLERVSVYAHRSVFRAGARIFHEGGHATRCWIIRDGEVELDTTVPGHGTVTIEKLGPGPGAVLGWSWLFPPQTWHFGAVATEPVLTIEFKAPELLRLCEGDPQIGYELTRRFMAVVVDRLQTTRARLIAEYFSETS</sequence>
<dbReference type="AlphaFoldDB" id="A0A8J3Z3N5"/>
<dbReference type="Proteomes" id="UP000612585">
    <property type="component" value="Unassembled WGS sequence"/>
</dbReference>
<dbReference type="EMBL" id="BOPG01000012">
    <property type="protein sequence ID" value="GIJ54690.1"/>
    <property type="molecule type" value="Genomic_DNA"/>
</dbReference>
<evidence type="ECO:0000313" key="3">
    <source>
        <dbReference type="Proteomes" id="UP000612585"/>
    </source>
</evidence>